<proteinExistence type="predicted"/>
<keyword evidence="3" id="KW-1185">Reference proteome</keyword>
<name>A0ABT4LFB5_9PROT</name>
<dbReference type="RefSeq" id="WP_269421980.1">
    <property type="nucleotide sequence ID" value="NZ_JAPWGY010000001.1"/>
</dbReference>
<organism evidence="2 3">
    <name type="scientific">Kiloniella laminariae</name>
    <dbReference type="NCBI Taxonomy" id="454162"/>
    <lineage>
        <taxon>Bacteria</taxon>
        <taxon>Pseudomonadati</taxon>
        <taxon>Pseudomonadota</taxon>
        <taxon>Alphaproteobacteria</taxon>
        <taxon>Rhodospirillales</taxon>
        <taxon>Kiloniellaceae</taxon>
        <taxon>Kiloniella</taxon>
    </lineage>
</organism>
<evidence type="ECO:0000313" key="3">
    <source>
        <dbReference type="Proteomes" id="UP001069802"/>
    </source>
</evidence>
<evidence type="ECO:0000313" key="2">
    <source>
        <dbReference type="EMBL" id="MCZ4279783.1"/>
    </source>
</evidence>
<dbReference type="Proteomes" id="UP001069802">
    <property type="component" value="Unassembled WGS sequence"/>
</dbReference>
<feature type="region of interest" description="Disordered" evidence="1">
    <location>
        <begin position="44"/>
        <end position="72"/>
    </location>
</feature>
<accession>A0ABT4LFB5</accession>
<sequence>MTGLSLAPVTTAKARLARRNDWQDFYRQQLALCEELIHLPEVLPPREMPAPTFIQSPKPEPEPNPEPGFKTR</sequence>
<evidence type="ECO:0000256" key="1">
    <source>
        <dbReference type="SAM" id="MobiDB-lite"/>
    </source>
</evidence>
<gene>
    <name evidence="2" type="ORF">O4H49_03265</name>
</gene>
<dbReference type="EMBL" id="JAPWGY010000001">
    <property type="protein sequence ID" value="MCZ4279783.1"/>
    <property type="molecule type" value="Genomic_DNA"/>
</dbReference>
<reference evidence="2" key="1">
    <citation type="submission" date="2022-12" db="EMBL/GenBank/DDBJ databases">
        <title>Bacterial isolates from different developmental stages of Nematostella vectensis.</title>
        <authorList>
            <person name="Fraune S."/>
        </authorList>
    </citation>
    <scope>NUCLEOTIDE SEQUENCE</scope>
    <source>
        <strain evidence="2">G21630-S1</strain>
    </source>
</reference>
<comment type="caution">
    <text evidence="2">The sequence shown here is derived from an EMBL/GenBank/DDBJ whole genome shotgun (WGS) entry which is preliminary data.</text>
</comment>
<protein>
    <submittedName>
        <fullName evidence="2">Uncharacterized protein</fullName>
    </submittedName>
</protein>